<dbReference type="PROSITE" id="PS50893">
    <property type="entry name" value="ABC_TRANSPORTER_2"/>
    <property type="match status" value="1"/>
</dbReference>
<evidence type="ECO:0000256" key="1">
    <source>
        <dbReference type="ARBA" id="ARBA00005417"/>
    </source>
</evidence>
<dbReference type="Proteomes" id="UP000252174">
    <property type="component" value="Unassembled WGS sequence"/>
</dbReference>
<dbReference type="SUPFAM" id="SSF52540">
    <property type="entry name" value="P-loop containing nucleoside triphosphate hydrolases"/>
    <property type="match status" value="1"/>
</dbReference>
<evidence type="ECO:0000259" key="7">
    <source>
        <dbReference type="PROSITE" id="PS50893"/>
    </source>
</evidence>
<feature type="domain" description="ABC transporter" evidence="7">
    <location>
        <begin position="5"/>
        <end position="236"/>
    </location>
</feature>
<keyword evidence="9" id="KW-1185">Reference proteome</keyword>
<dbReference type="AlphaFoldDB" id="A0A369ANU3"/>
<evidence type="ECO:0000256" key="6">
    <source>
        <dbReference type="ARBA" id="ARBA00022840"/>
    </source>
</evidence>
<keyword evidence="4" id="KW-0472">Membrane</keyword>
<dbReference type="PANTHER" id="PTHR42711:SF5">
    <property type="entry name" value="ABC TRANSPORTER ATP-BINDING PROTEIN NATA"/>
    <property type="match status" value="1"/>
</dbReference>
<dbReference type="PANTHER" id="PTHR42711">
    <property type="entry name" value="ABC TRANSPORTER ATP-BINDING PROTEIN"/>
    <property type="match status" value="1"/>
</dbReference>
<dbReference type="OrthoDB" id="9811169at2"/>
<protein>
    <submittedName>
        <fullName evidence="8">ABC-2 type transport system ATP-binding protein</fullName>
    </submittedName>
</protein>
<organism evidence="8 9">
    <name type="scientific">Extensimonas vulgaris</name>
    <dbReference type="NCBI Taxonomy" id="1031594"/>
    <lineage>
        <taxon>Bacteria</taxon>
        <taxon>Pseudomonadati</taxon>
        <taxon>Pseudomonadota</taxon>
        <taxon>Betaproteobacteria</taxon>
        <taxon>Burkholderiales</taxon>
        <taxon>Comamonadaceae</taxon>
        <taxon>Extensimonas</taxon>
    </lineage>
</organism>
<evidence type="ECO:0000313" key="8">
    <source>
        <dbReference type="EMBL" id="RCX09114.1"/>
    </source>
</evidence>
<dbReference type="Pfam" id="PF00005">
    <property type="entry name" value="ABC_tran"/>
    <property type="match status" value="1"/>
</dbReference>
<keyword evidence="4" id="KW-1003">Cell membrane</keyword>
<keyword evidence="3" id="KW-0536">Nodulation</keyword>
<dbReference type="InterPro" id="IPR050763">
    <property type="entry name" value="ABC_transporter_ATP-binding"/>
</dbReference>
<comment type="similarity">
    <text evidence="1">Belongs to the ABC transporter superfamily.</text>
</comment>
<dbReference type="RefSeq" id="WP_114483453.1">
    <property type="nucleotide sequence ID" value="NZ_QPJU01000006.1"/>
</dbReference>
<sequence length="246" mass="26992">MPAAVETKDLTRSFGALTAVDHVDLFVPHGSIFALLGPNGAGKTTLMRMLTTLLPPSGGQAKVAGYDVVREASLVRQHIGYVPQALSADPDLTGYENLLIFAKLYRVPAPIRRARIDEALHFMGLEEAAATLVRHYSGGMTRRLEIAQSLVNRPQVLFLDEPTVGLDPTARHNVWEHVRALWQQWETTIFMTTHYMEEAEALCHAVAFVHQGRIVESGSPQALKARLGEGATLDDVFLSITGERNG</sequence>
<keyword evidence="6 8" id="KW-0067">ATP-binding</keyword>
<name>A0A369ANU3_9BURK</name>
<keyword evidence="2" id="KW-0813">Transport</keyword>
<dbReference type="GO" id="GO:0016887">
    <property type="term" value="F:ATP hydrolysis activity"/>
    <property type="evidence" value="ECO:0007669"/>
    <property type="project" value="InterPro"/>
</dbReference>
<dbReference type="InterPro" id="IPR003593">
    <property type="entry name" value="AAA+_ATPase"/>
</dbReference>
<gene>
    <name evidence="8" type="ORF">DFR45_1062</name>
</gene>
<evidence type="ECO:0000256" key="5">
    <source>
        <dbReference type="ARBA" id="ARBA00022741"/>
    </source>
</evidence>
<accession>A0A369ANU3</accession>
<dbReference type="Gene3D" id="3.40.50.300">
    <property type="entry name" value="P-loop containing nucleotide triphosphate hydrolases"/>
    <property type="match status" value="1"/>
</dbReference>
<dbReference type="GO" id="GO:0005524">
    <property type="term" value="F:ATP binding"/>
    <property type="evidence" value="ECO:0007669"/>
    <property type="project" value="UniProtKB-KW"/>
</dbReference>
<proteinExistence type="inferred from homology"/>
<dbReference type="SMART" id="SM00382">
    <property type="entry name" value="AAA"/>
    <property type="match status" value="1"/>
</dbReference>
<dbReference type="InterPro" id="IPR003439">
    <property type="entry name" value="ABC_transporter-like_ATP-bd"/>
</dbReference>
<evidence type="ECO:0000313" key="9">
    <source>
        <dbReference type="Proteomes" id="UP000252174"/>
    </source>
</evidence>
<dbReference type="EMBL" id="QPJU01000006">
    <property type="protein sequence ID" value="RCX09114.1"/>
    <property type="molecule type" value="Genomic_DNA"/>
</dbReference>
<evidence type="ECO:0000256" key="2">
    <source>
        <dbReference type="ARBA" id="ARBA00022448"/>
    </source>
</evidence>
<comment type="caution">
    <text evidence="8">The sequence shown here is derived from an EMBL/GenBank/DDBJ whole genome shotgun (WGS) entry which is preliminary data.</text>
</comment>
<evidence type="ECO:0000256" key="4">
    <source>
        <dbReference type="ARBA" id="ARBA00022475"/>
    </source>
</evidence>
<evidence type="ECO:0000256" key="3">
    <source>
        <dbReference type="ARBA" id="ARBA00022458"/>
    </source>
</evidence>
<keyword evidence="5" id="KW-0547">Nucleotide-binding</keyword>
<dbReference type="InterPro" id="IPR027417">
    <property type="entry name" value="P-loop_NTPase"/>
</dbReference>
<reference evidence="8 9" key="1">
    <citation type="submission" date="2018-07" db="EMBL/GenBank/DDBJ databases">
        <title>Genomic Encyclopedia of Type Strains, Phase IV (KMG-IV): sequencing the most valuable type-strain genomes for metagenomic binning, comparative biology and taxonomic classification.</title>
        <authorList>
            <person name="Goeker M."/>
        </authorList>
    </citation>
    <scope>NUCLEOTIDE SEQUENCE [LARGE SCALE GENOMIC DNA]</scope>
    <source>
        <strain evidence="8 9">DSM 100911</strain>
    </source>
</reference>